<dbReference type="EMBL" id="QSCF01000098">
    <property type="protein sequence ID" value="RGX70922.1"/>
    <property type="molecule type" value="Genomic_DNA"/>
</dbReference>
<evidence type="ECO:0000313" key="2">
    <source>
        <dbReference type="EMBL" id="RGX70922.1"/>
    </source>
</evidence>
<name>A0A413GIN3_9BACE</name>
<organism evidence="2 3">
    <name type="scientific">Bacteroides stercorirosoris</name>
    <dbReference type="NCBI Taxonomy" id="871324"/>
    <lineage>
        <taxon>Bacteria</taxon>
        <taxon>Pseudomonadati</taxon>
        <taxon>Bacteroidota</taxon>
        <taxon>Bacteroidia</taxon>
        <taxon>Bacteroidales</taxon>
        <taxon>Bacteroidaceae</taxon>
        <taxon>Bacteroides</taxon>
    </lineage>
</organism>
<feature type="domain" description="Coenzyme F420 hydrogenase/dehydrogenase beta subunit C-terminal" evidence="1">
    <location>
        <begin position="16"/>
        <end position="158"/>
    </location>
</feature>
<comment type="caution">
    <text evidence="2">The sequence shown here is derived from an EMBL/GenBank/DDBJ whole genome shotgun (WGS) entry which is preliminary data.</text>
</comment>
<evidence type="ECO:0000313" key="3">
    <source>
        <dbReference type="Proteomes" id="UP000286075"/>
    </source>
</evidence>
<gene>
    <name evidence="2" type="ORF">DXA68_24150</name>
</gene>
<dbReference type="InterPro" id="IPR007525">
    <property type="entry name" value="FrhB_FdhB_C"/>
</dbReference>
<protein>
    <recommendedName>
        <fullName evidence="1">Coenzyme F420 hydrogenase/dehydrogenase beta subunit C-terminal domain-containing protein</fullName>
    </recommendedName>
</protein>
<dbReference type="Proteomes" id="UP000286075">
    <property type="component" value="Unassembled WGS sequence"/>
</dbReference>
<dbReference type="OrthoDB" id="9813230at2"/>
<sequence>MQACKSILKWESDCYFSGTPCQIAGLKCFLKKDYEKLITIDFACHGQGAPHVFKAWIKHLENKYKLNLIKFLFREKKYIIDHVNSNCTGYVFADGKKVLVNRDYYHHAFVYGFHMRKSCADCKFSSHNDSDITLADFKSPQRRKLLSHNQTGSDIVCNTPKGIEIGKQLVISMNVYAADYRQEILYNPKLVRSVFGNKDRDGFMQNFYSGVPIDALIKKYAKITPIQWIDYNMPTSVNNVFVFLMRVCDFVKRKLKI</sequence>
<dbReference type="AlphaFoldDB" id="A0A413GIN3"/>
<proteinExistence type="predicted"/>
<reference evidence="2 3" key="1">
    <citation type="submission" date="2018-08" db="EMBL/GenBank/DDBJ databases">
        <title>A genome reference for cultivated species of the human gut microbiota.</title>
        <authorList>
            <person name="Zou Y."/>
            <person name="Xue W."/>
            <person name="Luo G."/>
        </authorList>
    </citation>
    <scope>NUCLEOTIDE SEQUENCE [LARGE SCALE GENOMIC DNA]</scope>
    <source>
        <strain evidence="2 3">OF03-9BH</strain>
    </source>
</reference>
<evidence type="ECO:0000259" key="1">
    <source>
        <dbReference type="Pfam" id="PF04432"/>
    </source>
</evidence>
<accession>A0A413GIN3</accession>
<dbReference type="Pfam" id="PF04432">
    <property type="entry name" value="FrhB_FdhB_C"/>
    <property type="match status" value="1"/>
</dbReference>